<feature type="region of interest" description="Disordered" evidence="1">
    <location>
        <begin position="1"/>
        <end position="21"/>
    </location>
</feature>
<sequence>MSTVARAENPVSGTAPPSPNTLKQLDLALRWTEGSAAKALHGGVPLELAEPTVEARSAQRSSITDERDPLSFRVVEVDISVVDALIAAADRAFELCDRVDLPAAAQESASSVREQLGRAVGRLVAAQATEVLERAGGPENELPRNIERLIGALLATSPTASGAERGDQQYRRWLARRATDLPPELEACFRRRFRSKLDRINSTEGEDW</sequence>
<gene>
    <name evidence="2" type="ORF">GCM10023318_48300</name>
</gene>
<dbReference type="Proteomes" id="UP001500603">
    <property type="component" value="Unassembled WGS sequence"/>
</dbReference>
<organism evidence="2 3">
    <name type="scientific">Nocardia callitridis</name>
    <dbReference type="NCBI Taxonomy" id="648753"/>
    <lineage>
        <taxon>Bacteria</taxon>
        <taxon>Bacillati</taxon>
        <taxon>Actinomycetota</taxon>
        <taxon>Actinomycetes</taxon>
        <taxon>Mycobacteriales</taxon>
        <taxon>Nocardiaceae</taxon>
        <taxon>Nocardia</taxon>
    </lineage>
</organism>
<reference evidence="3" key="1">
    <citation type="journal article" date="2019" name="Int. J. Syst. Evol. Microbiol.">
        <title>The Global Catalogue of Microorganisms (GCM) 10K type strain sequencing project: providing services to taxonomists for standard genome sequencing and annotation.</title>
        <authorList>
            <consortium name="The Broad Institute Genomics Platform"/>
            <consortium name="The Broad Institute Genome Sequencing Center for Infectious Disease"/>
            <person name="Wu L."/>
            <person name="Ma J."/>
        </authorList>
    </citation>
    <scope>NUCLEOTIDE SEQUENCE [LARGE SCALE GENOMIC DNA]</scope>
    <source>
        <strain evidence="3">JCM 18298</strain>
    </source>
</reference>
<evidence type="ECO:0000256" key="1">
    <source>
        <dbReference type="SAM" id="MobiDB-lite"/>
    </source>
</evidence>
<accession>A0ABP9KT11</accession>
<keyword evidence="3" id="KW-1185">Reference proteome</keyword>
<evidence type="ECO:0000313" key="2">
    <source>
        <dbReference type="EMBL" id="GAA5063493.1"/>
    </source>
</evidence>
<dbReference type="EMBL" id="BAABJM010000005">
    <property type="protein sequence ID" value="GAA5063493.1"/>
    <property type="molecule type" value="Genomic_DNA"/>
</dbReference>
<name>A0ABP9KT11_9NOCA</name>
<protein>
    <submittedName>
        <fullName evidence="2">Uncharacterized protein</fullName>
    </submittedName>
</protein>
<comment type="caution">
    <text evidence="2">The sequence shown here is derived from an EMBL/GenBank/DDBJ whole genome shotgun (WGS) entry which is preliminary data.</text>
</comment>
<evidence type="ECO:0000313" key="3">
    <source>
        <dbReference type="Proteomes" id="UP001500603"/>
    </source>
</evidence>
<proteinExistence type="predicted"/>